<dbReference type="RefSeq" id="WP_244762076.1">
    <property type="nucleotide sequence ID" value="NZ_JALJCJ010000004.1"/>
</dbReference>
<keyword evidence="1" id="KW-0812">Transmembrane</keyword>
<proteinExistence type="predicted"/>
<evidence type="ECO:0008006" key="4">
    <source>
        <dbReference type="Google" id="ProtNLM"/>
    </source>
</evidence>
<evidence type="ECO:0000313" key="2">
    <source>
        <dbReference type="EMBL" id="MDO6120466.1"/>
    </source>
</evidence>
<keyword evidence="1" id="KW-1133">Transmembrane helix</keyword>
<sequence length="178" mass="19075">MKQKQSPAAYQKADASRRLSRRQMIDLVGAIWAIGLLYPAGAIAVAISSPEHRGVLLDTALSMGVGTMTTGIVERNECVWFKTGSARGGDQGMQCMLLVRAEERERRTIIRVSSPGHLHGQWTPGFVFRQLAVDAPAATVWDRASRVLPTVLISLGSLALAAVATVAAVSDNRRLAPG</sequence>
<feature type="transmembrane region" description="Helical" evidence="1">
    <location>
        <begin position="147"/>
        <end position="169"/>
    </location>
</feature>
<dbReference type="EMBL" id="WHSC02000002">
    <property type="protein sequence ID" value="MDO6120466.1"/>
    <property type="molecule type" value="Genomic_DNA"/>
</dbReference>
<reference evidence="2" key="1">
    <citation type="submission" date="2022-04" db="EMBL/GenBank/DDBJ databases">
        <title>Shinella lacus sp. nov., a novel member of the genus Shinella from water.</title>
        <authorList>
            <person name="Deng Y."/>
        </authorList>
    </citation>
    <scope>NUCLEOTIDE SEQUENCE</scope>
    <source>
        <strain evidence="2">JCM 31239</strain>
    </source>
</reference>
<evidence type="ECO:0000256" key="1">
    <source>
        <dbReference type="SAM" id="Phobius"/>
    </source>
</evidence>
<organism evidence="2 3">
    <name type="scientific">Shinella curvata</name>
    <dbReference type="NCBI Taxonomy" id="1817964"/>
    <lineage>
        <taxon>Bacteria</taxon>
        <taxon>Pseudomonadati</taxon>
        <taxon>Pseudomonadota</taxon>
        <taxon>Alphaproteobacteria</taxon>
        <taxon>Hyphomicrobiales</taxon>
        <taxon>Rhizobiaceae</taxon>
        <taxon>Shinella</taxon>
    </lineage>
</organism>
<feature type="transmembrane region" description="Helical" evidence="1">
    <location>
        <begin position="27"/>
        <end position="47"/>
    </location>
</feature>
<accession>A0ABT8X9V8</accession>
<protein>
    <recommendedName>
        <fullName evidence="4">RDD family protein</fullName>
    </recommendedName>
</protein>
<comment type="caution">
    <text evidence="2">The sequence shown here is derived from an EMBL/GenBank/DDBJ whole genome shotgun (WGS) entry which is preliminary data.</text>
</comment>
<name>A0ABT8X9V8_9HYPH</name>
<dbReference type="Proteomes" id="UP001177080">
    <property type="component" value="Unassembled WGS sequence"/>
</dbReference>
<keyword evidence="3" id="KW-1185">Reference proteome</keyword>
<evidence type="ECO:0000313" key="3">
    <source>
        <dbReference type="Proteomes" id="UP001177080"/>
    </source>
</evidence>
<gene>
    <name evidence="2" type="ORF">GB928_004645</name>
</gene>
<keyword evidence="1" id="KW-0472">Membrane</keyword>